<comment type="caution">
    <text evidence="1">The sequence shown here is derived from an EMBL/GenBank/DDBJ whole genome shotgun (WGS) entry which is preliminary data.</text>
</comment>
<gene>
    <name evidence="1" type="ORF">GGQ65_004360</name>
</gene>
<dbReference type="EMBL" id="JACIDG010000011">
    <property type="protein sequence ID" value="MBB3917050.1"/>
    <property type="molecule type" value="Genomic_DNA"/>
</dbReference>
<organism evidence="1 2">
    <name type="scientific">Rhizobium fabae</name>
    <dbReference type="NCBI Taxonomy" id="573179"/>
    <lineage>
        <taxon>Bacteria</taxon>
        <taxon>Pseudomonadati</taxon>
        <taxon>Pseudomonadota</taxon>
        <taxon>Alphaproteobacteria</taxon>
        <taxon>Hyphomicrobiales</taxon>
        <taxon>Rhizobiaceae</taxon>
        <taxon>Rhizobium/Agrobacterium group</taxon>
        <taxon>Rhizobium</taxon>
    </lineage>
</organism>
<evidence type="ECO:0000313" key="2">
    <source>
        <dbReference type="Proteomes" id="UP000545490"/>
    </source>
</evidence>
<sequence length="185" mass="19359">MGCPVYMWGHSAGTICSTSPIDLCGIQVTLAVRPIPDWYEYIPLWVPCPGVRCPGVPTLGAICHGMRCPGFLVLGFLVLGCLVLRCPPLGLSALGGLTLGCLALGCSPLGLSALGCSPLGLSALRSSDVLPLEPNPQRLYASQNSRWAMSFVISVAARNGASCRGTTGTFSQDFSTSDRDEGLEI</sequence>
<dbReference type="Proteomes" id="UP000545490">
    <property type="component" value="Unassembled WGS sequence"/>
</dbReference>
<evidence type="ECO:0000313" key="1">
    <source>
        <dbReference type="EMBL" id="MBB3917050.1"/>
    </source>
</evidence>
<name>A0A7W6B7H2_9HYPH</name>
<protein>
    <submittedName>
        <fullName evidence="1">Uncharacterized protein</fullName>
    </submittedName>
</protein>
<accession>A0A7W6B7H2</accession>
<dbReference type="AlphaFoldDB" id="A0A7W6B7H2"/>
<reference evidence="1 2" key="1">
    <citation type="submission" date="2020-08" db="EMBL/GenBank/DDBJ databases">
        <title>Genomic Encyclopedia of Type Strains, Phase IV (KMG-IV): sequencing the most valuable type-strain genomes for metagenomic binning, comparative biology and taxonomic classification.</title>
        <authorList>
            <person name="Goeker M."/>
        </authorList>
    </citation>
    <scope>NUCLEOTIDE SEQUENCE [LARGE SCALE GENOMIC DNA]</scope>
    <source>
        <strain evidence="1 2">DSM 19331</strain>
    </source>
</reference>
<proteinExistence type="predicted"/>